<dbReference type="InterPro" id="IPR007369">
    <property type="entry name" value="Peptidase_A22B_SPP"/>
</dbReference>
<keyword evidence="6 8" id="KW-0472">Membrane</keyword>
<feature type="transmembrane region" description="Helical" evidence="8">
    <location>
        <begin position="243"/>
        <end position="267"/>
    </location>
</feature>
<feature type="transmembrane region" description="Helical" evidence="8">
    <location>
        <begin position="218"/>
        <end position="237"/>
    </location>
</feature>
<dbReference type="InterPro" id="IPR003137">
    <property type="entry name" value="PA_domain"/>
</dbReference>
<protein>
    <recommendedName>
        <fullName evidence="9">PA domain-containing protein</fullName>
    </recommendedName>
</protein>
<evidence type="ECO:0000256" key="1">
    <source>
        <dbReference type="ARBA" id="ARBA00004127"/>
    </source>
</evidence>
<dbReference type="Pfam" id="PF04258">
    <property type="entry name" value="Peptidase_A22B"/>
    <property type="match status" value="1"/>
</dbReference>
<dbReference type="GO" id="GO:0098554">
    <property type="term" value="C:cytoplasmic side of endoplasmic reticulum membrane"/>
    <property type="evidence" value="ECO:0007669"/>
    <property type="project" value="TreeGrafter"/>
</dbReference>
<comment type="subcellular location">
    <subcellularLocation>
        <location evidence="1">Endomembrane system</location>
        <topology evidence="1">Multi-pass membrane protein</topology>
    </subcellularLocation>
</comment>
<dbReference type="PANTHER" id="PTHR12174">
    <property type="entry name" value="SIGNAL PEPTIDE PEPTIDASE"/>
    <property type="match status" value="1"/>
</dbReference>
<evidence type="ECO:0000256" key="6">
    <source>
        <dbReference type="ARBA" id="ARBA00023136"/>
    </source>
</evidence>
<feature type="transmembrane region" description="Helical" evidence="8">
    <location>
        <begin position="435"/>
        <end position="458"/>
    </location>
</feature>
<keyword evidence="11" id="KW-1185">Reference proteome</keyword>
<evidence type="ECO:0000256" key="3">
    <source>
        <dbReference type="ARBA" id="ARBA00022692"/>
    </source>
</evidence>
<feature type="domain" description="PA" evidence="9">
    <location>
        <begin position="59"/>
        <end position="136"/>
    </location>
</feature>
<feature type="region of interest" description="Disordered" evidence="7">
    <location>
        <begin position="494"/>
        <end position="552"/>
    </location>
</feature>
<dbReference type="AlphaFoldDB" id="A0A8S4P9S3"/>
<accession>A0A8S4P9S3</accession>
<feature type="compositionally biased region" description="Polar residues" evidence="7">
    <location>
        <begin position="502"/>
        <end position="525"/>
    </location>
</feature>
<name>A0A8S4P9S3_OWEFU</name>
<dbReference type="GO" id="GO:0033619">
    <property type="term" value="P:membrane protein proteolysis"/>
    <property type="evidence" value="ECO:0007669"/>
    <property type="project" value="TreeGrafter"/>
</dbReference>
<evidence type="ECO:0000256" key="7">
    <source>
        <dbReference type="SAM" id="MobiDB-lite"/>
    </source>
</evidence>
<evidence type="ECO:0000256" key="8">
    <source>
        <dbReference type="SAM" id="Phobius"/>
    </source>
</evidence>
<feature type="transmembrane region" description="Helical" evidence="8">
    <location>
        <begin position="341"/>
        <end position="361"/>
    </location>
</feature>
<dbReference type="SMART" id="SM00730">
    <property type="entry name" value="PSN"/>
    <property type="match status" value="1"/>
</dbReference>
<dbReference type="GO" id="GO:0030660">
    <property type="term" value="C:Golgi-associated vesicle membrane"/>
    <property type="evidence" value="ECO:0007669"/>
    <property type="project" value="TreeGrafter"/>
</dbReference>
<dbReference type="PANTHER" id="PTHR12174:SF103">
    <property type="entry name" value="INTRAMEMBRANE PROTEASE (IMPAS) FAMILY"/>
    <property type="match status" value="1"/>
</dbReference>
<dbReference type="OrthoDB" id="29661at2759"/>
<evidence type="ECO:0000256" key="2">
    <source>
        <dbReference type="ARBA" id="ARBA00006859"/>
    </source>
</evidence>
<proteinExistence type="inferred from homology"/>
<evidence type="ECO:0000259" key="9">
    <source>
        <dbReference type="Pfam" id="PF02225"/>
    </source>
</evidence>
<organism evidence="10 11">
    <name type="scientific">Owenia fusiformis</name>
    <name type="common">Polychaete worm</name>
    <dbReference type="NCBI Taxonomy" id="6347"/>
    <lineage>
        <taxon>Eukaryota</taxon>
        <taxon>Metazoa</taxon>
        <taxon>Spiralia</taxon>
        <taxon>Lophotrochozoa</taxon>
        <taxon>Annelida</taxon>
        <taxon>Polychaeta</taxon>
        <taxon>Sedentaria</taxon>
        <taxon>Canalipalpata</taxon>
        <taxon>Sabellida</taxon>
        <taxon>Oweniida</taxon>
        <taxon>Oweniidae</taxon>
        <taxon>Owenia</taxon>
    </lineage>
</organism>
<feature type="transmembrane region" description="Helical" evidence="8">
    <location>
        <begin position="403"/>
        <end position="423"/>
    </location>
</feature>
<feature type="transmembrane region" description="Helical" evidence="8">
    <location>
        <begin position="159"/>
        <end position="180"/>
    </location>
</feature>
<dbReference type="Gene3D" id="3.50.30.30">
    <property type="match status" value="1"/>
</dbReference>
<sequence length="552" mass="60724">MSFLSTFLYHTQVSGDYGVLNAVGSNGSKQFCIVYNPQFKKLATSAKDAEKLPLLDLTPSPGCSEPTDQGLLKDKAVMVMRGNCTFSEKANIIQNNQGKSAIIISKQILTTPAGNTSSDYDTINISVGLLDYQDFTEIQSLGSGIAVQLYAPEESRVDFNLLLIWVLATGTVIIGAYWSGKTKHKHYLRKGRKSSLPDGASEDEDPDEQETLNVSAKLIIFFVFMMCAMLVLLYFFYDYLVYLIIGVFCLATSISTYSCFQPIVARIPCIQCRIPENNIPLLKERPKVSNLFLGLCCIGLSVWWGIERKASYAWILQNFLGVAFCTNMMKTIRMPNLMGCTILLGLLFFYDIFFVFITPLFTKHGESIMVDVATGAGGTSGEQLPMVLKVPKFSDAALNVCSLPYSLLGFGDILVPGLLVSYCHGFDLKVQSKKIYYITNCIAYGVGLVICFVALAFMEIGQPALLYLVPCGLIPTYIIALIRGEFKHIWTGDRARGKKSDSNSTAQPTEGDTGSSTHNATVQNTDDSRKKDNVSLSSDESDGESAHLIKDK</sequence>
<dbReference type="GO" id="GO:0098553">
    <property type="term" value="C:lumenal side of endoplasmic reticulum membrane"/>
    <property type="evidence" value="ECO:0007669"/>
    <property type="project" value="TreeGrafter"/>
</dbReference>
<comment type="caution">
    <text evidence="10">The sequence shown here is derived from an EMBL/GenBank/DDBJ whole genome shotgun (WGS) entry which is preliminary data.</text>
</comment>
<keyword evidence="5 8" id="KW-1133">Transmembrane helix</keyword>
<dbReference type="GO" id="GO:0005765">
    <property type="term" value="C:lysosomal membrane"/>
    <property type="evidence" value="ECO:0007669"/>
    <property type="project" value="TreeGrafter"/>
</dbReference>
<evidence type="ECO:0000313" key="11">
    <source>
        <dbReference type="Proteomes" id="UP000749559"/>
    </source>
</evidence>
<reference evidence="10" key="1">
    <citation type="submission" date="2022-03" db="EMBL/GenBank/DDBJ databases">
        <authorList>
            <person name="Martin C."/>
        </authorList>
    </citation>
    <scope>NUCLEOTIDE SEQUENCE</scope>
</reference>
<feature type="transmembrane region" description="Helical" evidence="8">
    <location>
        <begin position="312"/>
        <end position="329"/>
    </location>
</feature>
<keyword evidence="4" id="KW-0378">Hydrolase</keyword>
<dbReference type="EMBL" id="CAIIXF020000007">
    <property type="protein sequence ID" value="CAH1789841.1"/>
    <property type="molecule type" value="Genomic_DNA"/>
</dbReference>
<feature type="transmembrane region" description="Helical" evidence="8">
    <location>
        <begin position="288"/>
        <end position="306"/>
    </location>
</feature>
<evidence type="ECO:0000256" key="4">
    <source>
        <dbReference type="ARBA" id="ARBA00022801"/>
    </source>
</evidence>
<dbReference type="GO" id="GO:0042500">
    <property type="term" value="F:aspartic endopeptidase activity, intramembrane cleaving"/>
    <property type="evidence" value="ECO:0007669"/>
    <property type="project" value="InterPro"/>
</dbReference>
<dbReference type="InterPro" id="IPR006639">
    <property type="entry name" value="Preselin/SPP"/>
</dbReference>
<gene>
    <name evidence="10" type="ORF">OFUS_LOCUS15129</name>
</gene>
<evidence type="ECO:0000313" key="10">
    <source>
        <dbReference type="EMBL" id="CAH1789841.1"/>
    </source>
</evidence>
<dbReference type="Pfam" id="PF02225">
    <property type="entry name" value="PA"/>
    <property type="match status" value="1"/>
</dbReference>
<evidence type="ECO:0000256" key="5">
    <source>
        <dbReference type="ARBA" id="ARBA00022989"/>
    </source>
</evidence>
<keyword evidence="3 8" id="KW-0812">Transmembrane</keyword>
<comment type="similarity">
    <text evidence="2">Belongs to the peptidase A22B family.</text>
</comment>
<feature type="transmembrane region" description="Helical" evidence="8">
    <location>
        <begin position="464"/>
        <end position="482"/>
    </location>
</feature>
<dbReference type="Proteomes" id="UP000749559">
    <property type="component" value="Unassembled WGS sequence"/>
</dbReference>